<dbReference type="EMBL" id="OX596086">
    <property type="protein sequence ID" value="CAM9893590.1"/>
    <property type="molecule type" value="Genomic_DNA"/>
</dbReference>
<sequence length="367" mass="40280">MEDPGNSSREKSAPKKFMLVAGSQRGQPEADCATGQRPCSSMLYITEIFVQGWAVMWAAEWMHLGEGHRAGNLYRCEGLKALVFQHGGGWLGRPNMALCHICVPGKVIWVPSSTNSSVWLSGAWICINIWGFNDWIDRKPRIKGCSHLALHSECLCPHLLCRTDAGILLQKGDGASVAWLVHKHGLLCGCGHPGSLGEPDQHSTDHHHLEGWTEQRPAGWRRDSSTELHYLSPLSYKDECSCLASGPDHQYICFPLWAPGEMDSWETTDGFTDKSKTLEKPRNHKPNLAGQQATVSEFSVCLQNMWRLVRMCHEGGKSTAGRLSSWPGLGLAFLCIRVLGFNCIATGSTYVQGIGGSLLSILTALSA</sequence>
<evidence type="ECO:0000313" key="2">
    <source>
        <dbReference type="Proteomes" id="UP001162501"/>
    </source>
</evidence>
<reference evidence="1" key="1">
    <citation type="submission" date="2023-05" db="EMBL/GenBank/DDBJ databases">
        <authorList>
            <consortium name="ELIXIR-Norway"/>
        </authorList>
    </citation>
    <scope>NUCLEOTIDE SEQUENCE</scope>
</reference>
<dbReference type="Proteomes" id="UP001162501">
    <property type="component" value="Chromosome 2"/>
</dbReference>
<organism evidence="1 2">
    <name type="scientific">Rangifer tarandus platyrhynchus</name>
    <name type="common">Svalbard reindeer</name>
    <dbReference type="NCBI Taxonomy" id="3082113"/>
    <lineage>
        <taxon>Eukaryota</taxon>
        <taxon>Metazoa</taxon>
        <taxon>Chordata</taxon>
        <taxon>Craniata</taxon>
        <taxon>Vertebrata</taxon>
        <taxon>Euteleostomi</taxon>
        <taxon>Mammalia</taxon>
        <taxon>Eutheria</taxon>
        <taxon>Laurasiatheria</taxon>
        <taxon>Artiodactyla</taxon>
        <taxon>Ruminantia</taxon>
        <taxon>Pecora</taxon>
        <taxon>Cervidae</taxon>
        <taxon>Odocoileinae</taxon>
        <taxon>Rangifer</taxon>
    </lineage>
</organism>
<protein>
    <submittedName>
        <fullName evidence="1">Uncharacterized protein</fullName>
    </submittedName>
</protein>
<accession>A0AC59YQ07</accession>
<name>A0AC59YQ07_RANTA</name>
<reference evidence="1" key="2">
    <citation type="submission" date="2025-03" db="EMBL/GenBank/DDBJ databases">
        <authorList>
            <consortium name="ELIXIR-Norway"/>
            <consortium name="Elixir Norway"/>
        </authorList>
    </citation>
    <scope>NUCLEOTIDE SEQUENCE</scope>
</reference>
<proteinExistence type="predicted"/>
<gene>
    <name evidence="1" type="ORF">MRATA1EN22A_LOCUS8973</name>
</gene>
<evidence type="ECO:0000313" key="1">
    <source>
        <dbReference type="EMBL" id="CAM9893590.1"/>
    </source>
</evidence>